<evidence type="ECO:0008006" key="5">
    <source>
        <dbReference type="Google" id="ProtNLM"/>
    </source>
</evidence>
<dbReference type="SUPFAM" id="SSF53067">
    <property type="entry name" value="Actin-like ATPase domain"/>
    <property type="match status" value="1"/>
</dbReference>
<feature type="compositionally biased region" description="Acidic residues" evidence="1">
    <location>
        <begin position="583"/>
        <end position="593"/>
    </location>
</feature>
<evidence type="ECO:0000313" key="4">
    <source>
        <dbReference type="Proteomes" id="UP000192330"/>
    </source>
</evidence>
<dbReference type="Gene3D" id="3.30.420.380">
    <property type="match status" value="1"/>
</dbReference>
<reference evidence="3 4" key="1">
    <citation type="submission" date="2017-04" db="EMBL/GenBank/DDBJ databases">
        <authorList>
            <person name="Afonso C.L."/>
            <person name="Miller P.J."/>
            <person name="Scott M.A."/>
            <person name="Spackman E."/>
            <person name="Goraichik I."/>
            <person name="Dimitrov K.M."/>
            <person name="Suarez D.L."/>
            <person name="Swayne D.E."/>
        </authorList>
    </citation>
    <scope>NUCLEOTIDE SEQUENCE [LARGE SCALE GENOMIC DNA]</scope>
    <source>
        <strain evidence="3 4">CGMCC 1.12644</strain>
    </source>
</reference>
<name>A0A1W2D745_9RHOB</name>
<keyword evidence="2" id="KW-0472">Membrane</keyword>
<dbReference type="EMBL" id="FWYD01000011">
    <property type="protein sequence ID" value="SMC93253.1"/>
    <property type="molecule type" value="Genomic_DNA"/>
</dbReference>
<gene>
    <name evidence="3" type="ORF">SAMN06295998_11178</name>
</gene>
<feature type="region of interest" description="Disordered" evidence="1">
    <location>
        <begin position="411"/>
        <end position="511"/>
    </location>
</feature>
<feature type="transmembrane region" description="Helical" evidence="2">
    <location>
        <begin position="529"/>
        <end position="553"/>
    </location>
</feature>
<feature type="region of interest" description="Disordered" evidence="1">
    <location>
        <begin position="179"/>
        <end position="199"/>
    </location>
</feature>
<dbReference type="InterPro" id="IPR043129">
    <property type="entry name" value="ATPase_NBD"/>
</dbReference>
<feature type="compositionally biased region" description="Basic and acidic residues" evidence="1">
    <location>
        <begin position="759"/>
        <end position="774"/>
    </location>
</feature>
<feature type="compositionally biased region" description="Low complexity" evidence="1">
    <location>
        <begin position="319"/>
        <end position="330"/>
    </location>
</feature>
<feature type="region of interest" description="Disordered" evidence="1">
    <location>
        <begin position="572"/>
        <end position="615"/>
    </location>
</feature>
<organism evidence="3 4">
    <name type="scientific">Primorskyibacter flagellatus</name>
    <dbReference type="NCBI Taxonomy" id="1387277"/>
    <lineage>
        <taxon>Bacteria</taxon>
        <taxon>Pseudomonadati</taxon>
        <taxon>Pseudomonadota</taxon>
        <taxon>Alphaproteobacteria</taxon>
        <taxon>Rhodobacterales</taxon>
        <taxon>Roseobacteraceae</taxon>
        <taxon>Primorskyibacter</taxon>
    </lineage>
</organism>
<feature type="region of interest" description="Disordered" evidence="1">
    <location>
        <begin position="731"/>
        <end position="774"/>
    </location>
</feature>
<evidence type="ECO:0000256" key="1">
    <source>
        <dbReference type="SAM" id="MobiDB-lite"/>
    </source>
</evidence>
<dbReference type="OrthoDB" id="7870459at2"/>
<feature type="compositionally biased region" description="Low complexity" evidence="1">
    <location>
        <begin position="275"/>
        <end position="289"/>
    </location>
</feature>
<feature type="compositionally biased region" description="Polar residues" evidence="1">
    <location>
        <begin position="738"/>
        <end position="749"/>
    </location>
</feature>
<feature type="compositionally biased region" description="Low complexity" evidence="1">
    <location>
        <begin position="448"/>
        <end position="462"/>
    </location>
</feature>
<evidence type="ECO:0000313" key="3">
    <source>
        <dbReference type="EMBL" id="SMC93253.1"/>
    </source>
</evidence>
<feature type="region of interest" description="Disordered" evidence="1">
    <location>
        <begin position="224"/>
        <end position="389"/>
    </location>
</feature>
<dbReference type="Proteomes" id="UP000192330">
    <property type="component" value="Unassembled WGS sequence"/>
</dbReference>
<evidence type="ECO:0000256" key="2">
    <source>
        <dbReference type="SAM" id="Phobius"/>
    </source>
</evidence>
<keyword evidence="2" id="KW-0812">Transmembrane</keyword>
<proteinExistence type="predicted"/>
<keyword evidence="4" id="KW-1185">Reference proteome</keyword>
<feature type="compositionally biased region" description="Basic and acidic residues" evidence="1">
    <location>
        <begin position="292"/>
        <end position="301"/>
    </location>
</feature>
<feature type="compositionally biased region" description="Low complexity" evidence="1">
    <location>
        <begin position="420"/>
        <end position="431"/>
    </location>
</feature>
<dbReference type="RefSeq" id="WP_084353556.1">
    <property type="nucleotide sequence ID" value="NZ_FWYD01000011.1"/>
</dbReference>
<protein>
    <recommendedName>
        <fullName evidence="5">Type IV pilus biogenesis protein PilP</fullName>
    </recommendedName>
</protein>
<feature type="compositionally biased region" description="Basic and acidic residues" evidence="1">
    <location>
        <begin position="189"/>
        <end position="198"/>
    </location>
</feature>
<sequence>MKTNYALLLSFEGITLARRTMAGWLSVGKIAPDSDDLDTALQTLRRKAQALSSDAERVKLVIPNEQIRYLTLPARPRSTDELNDDIRAALDGETPYPVDDLVFDWAELSDGSVQVAAAARETLDEAEHFATSHQFIPVSFVAAAPDGAFHGEVFFGPASGGTNGATPARDAQPVRLVTAQPTAPPPAPRSEDTPEDHVAVSTTTDGAANVAGDPMDEAILAADRLDPSSPGTAPETLGVDASRTKPETSGGPANRPADTPLKPRNRPRNSGASQAAAPATPNIKAAPAPQLREIDTPERPATHSNSASIDAPRTKANRPAQDPQAAAPGPHVSATDNRPSSPPPGTDSIRASRPAPDAPVPKLSGTRFSPADTGRAAPRIDPVADPTSMAKKVAARRDTLAAHVPDDATVAPIASLTRQPAAPTDPALAAPEKPAGKAGFFSRRNARQKQTSTSSTPRKTSSAQPPLHRKPAQMTPVQRLAQAEPTVKISRSASEDPVTAPTPTEDEADRLTIFGARRNNERIGGKPRYLGLMLTAALILFLAAVAAWAAVFVDEGLARFFRSSPAPSAVAQLPDLPAIDSVDPSETEPEPELETASLAPDLTGEADQPGLRTDTTPALAAPIQSEALTPEEAETTYADTGIWQRTPPEPGLPTEVSLDDIYVASIDTKVQQFDAVALPAVDDYGTDYAMLSPASPAAAGTEFTLDDRGLVIATPQGALNPDGILIYSGRPPMVPPTRNATPDTAAQSTPEEDAQLKALSDKRPRARPGDLIEKSERATLGGRSLAELSGLRPKQRPETVVAQLEAIATLEQEQASALNTATAQAVGRSVVPVGRPSNFAAIVKNARATPQPEPVTRTASAATVAPRTVAPRIPSSASVAREATVKNQLNLNRVNLIGVYGAPSSRRALIRLSNGRYQKVKVGDRIDGGRVAAIGDAELRYVKSGRNVVLKMPRS</sequence>
<dbReference type="AlphaFoldDB" id="A0A1W2D745"/>
<dbReference type="STRING" id="1387277.SAMN06295998_11178"/>
<keyword evidence="2" id="KW-1133">Transmembrane helix</keyword>
<accession>A0A1W2D745</accession>